<evidence type="ECO:0000256" key="7">
    <source>
        <dbReference type="ARBA" id="ARBA00023136"/>
    </source>
</evidence>
<reference evidence="13" key="1">
    <citation type="submission" date="2023-02" db="EMBL/GenBank/DDBJ databases">
        <title>Genome of toxic invasive species Heracleum sosnowskyi carries increased number of genes despite the absence of recent whole-genome duplications.</title>
        <authorList>
            <person name="Schelkunov M."/>
            <person name="Shtratnikova V."/>
            <person name="Makarenko M."/>
            <person name="Klepikova A."/>
            <person name="Omelchenko D."/>
            <person name="Novikova G."/>
            <person name="Obukhova E."/>
            <person name="Bogdanov V."/>
            <person name="Penin A."/>
            <person name="Logacheva M."/>
        </authorList>
    </citation>
    <scope>NUCLEOTIDE SEQUENCE</scope>
    <source>
        <strain evidence="13">Hsosn_3</strain>
        <tissue evidence="13">Leaf</tissue>
    </source>
</reference>
<evidence type="ECO:0000259" key="12">
    <source>
        <dbReference type="PROSITE" id="PS51005"/>
    </source>
</evidence>
<protein>
    <submittedName>
        <fullName evidence="13">NAC domain-containing protein</fullName>
    </submittedName>
</protein>
<keyword evidence="9" id="KW-0804">Transcription</keyword>
<keyword evidence="8" id="KW-0010">Activator</keyword>
<evidence type="ECO:0000313" key="14">
    <source>
        <dbReference type="Proteomes" id="UP001237642"/>
    </source>
</evidence>
<gene>
    <name evidence="13" type="ORF">POM88_042651</name>
</gene>
<dbReference type="PANTHER" id="PTHR31744:SF216">
    <property type="entry name" value="NAC TRANSCRIPTION FACTOR"/>
    <property type="match status" value="1"/>
</dbReference>
<dbReference type="Pfam" id="PF02365">
    <property type="entry name" value="NAM"/>
    <property type="match status" value="1"/>
</dbReference>
<keyword evidence="7 11" id="KW-0472">Membrane</keyword>
<evidence type="ECO:0000256" key="11">
    <source>
        <dbReference type="SAM" id="Phobius"/>
    </source>
</evidence>
<evidence type="ECO:0000313" key="13">
    <source>
        <dbReference type="EMBL" id="KAK1367090.1"/>
    </source>
</evidence>
<proteinExistence type="predicted"/>
<dbReference type="AlphaFoldDB" id="A0AAD8HJ88"/>
<reference evidence="13" key="2">
    <citation type="submission" date="2023-05" db="EMBL/GenBank/DDBJ databases">
        <authorList>
            <person name="Schelkunov M.I."/>
        </authorList>
    </citation>
    <scope>NUCLEOTIDE SEQUENCE</scope>
    <source>
        <strain evidence="13">Hsosn_3</strain>
        <tissue evidence="13">Leaf</tissue>
    </source>
</reference>
<organism evidence="13 14">
    <name type="scientific">Heracleum sosnowskyi</name>
    <dbReference type="NCBI Taxonomy" id="360622"/>
    <lineage>
        <taxon>Eukaryota</taxon>
        <taxon>Viridiplantae</taxon>
        <taxon>Streptophyta</taxon>
        <taxon>Embryophyta</taxon>
        <taxon>Tracheophyta</taxon>
        <taxon>Spermatophyta</taxon>
        <taxon>Magnoliopsida</taxon>
        <taxon>eudicotyledons</taxon>
        <taxon>Gunneridae</taxon>
        <taxon>Pentapetalae</taxon>
        <taxon>asterids</taxon>
        <taxon>campanulids</taxon>
        <taxon>Apiales</taxon>
        <taxon>Apiaceae</taxon>
        <taxon>Apioideae</taxon>
        <taxon>apioid superclade</taxon>
        <taxon>Tordylieae</taxon>
        <taxon>Tordyliinae</taxon>
        <taxon>Heracleum</taxon>
    </lineage>
</organism>
<evidence type="ECO:0000256" key="1">
    <source>
        <dbReference type="ARBA" id="ARBA00004123"/>
    </source>
</evidence>
<evidence type="ECO:0000256" key="3">
    <source>
        <dbReference type="ARBA" id="ARBA00022692"/>
    </source>
</evidence>
<evidence type="ECO:0000256" key="8">
    <source>
        <dbReference type="ARBA" id="ARBA00023159"/>
    </source>
</evidence>
<feature type="transmembrane region" description="Helical" evidence="11">
    <location>
        <begin position="543"/>
        <end position="564"/>
    </location>
</feature>
<accession>A0AAD8HJ88</accession>
<dbReference type="PROSITE" id="PS51005">
    <property type="entry name" value="NAC"/>
    <property type="match status" value="1"/>
</dbReference>
<keyword evidence="10" id="KW-0539">Nucleus</keyword>
<keyword evidence="5" id="KW-0805">Transcription regulation</keyword>
<evidence type="ECO:0000256" key="10">
    <source>
        <dbReference type="ARBA" id="ARBA00023242"/>
    </source>
</evidence>
<dbReference type="PANTHER" id="PTHR31744">
    <property type="entry name" value="PROTEIN CUP-SHAPED COTYLEDON 2-RELATED"/>
    <property type="match status" value="1"/>
</dbReference>
<evidence type="ECO:0000256" key="4">
    <source>
        <dbReference type="ARBA" id="ARBA00022989"/>
    </source>
</evidence>
<dbReference type="FunFam" id="2.170.150.80:FF:000006">
    <property type="entry name" value="NAC domain-containing protein 100-like"/>
    <property type="match status" value="1"/>
</dbReference>
<keyword evidence="4 11" id="KW-1133">Transmembrane helix</keyword>
<dbReference type="EMBL" id="JAUIZM010000009">
    <property type="protein sequence ID" value="KAK1367090.1"/>
    <property type="molecule type" value="Genomic_DNA"/>
</dbReference>
<sequence>MGVAKSPKSSSGSGSKLFPPGFRFHPTDEELILYYLKRKICRRRLKPDMIAEIDVYKWDPDDLPELSKLKTGDRVWFFLSPRDRRYPNGGRSNRATMRGYWKATGKDRAISSNSRSVGLKKTLVYYEGRAPSGKRTDWVMHEYTLDQEELNRCPSPQDYYVLYKVYKKSGPGPKNGEEYGAPFKEEEWVDVECVSFSGLLDQRTVTKEADFSCIDNTRNSLPQDQGDDIGEFLNKIVDETVFDPPPLNVYSYTSDQFIAEKENGSTLLNHCSGDASIADQSMVPHQYPHSDVWARFDPTHSLASQLPIQAAEVVTSTKNGNEGSGELSVEDFLEMDDLLGPEPNVQNIEAALCTPSSNGTGGFAAADIYNDLSMILNGMGQGRPEQISQPYFSNGGMSNVVSHSYVNTVENGSAVYDEFTFQNEVNMTSSQVWAPEQRSDLFTPATNNPAGSQPIHGVCNGEGASLSTGAIHNQSCTVDDGTDSWFSTALWSFVESIPTTPASASENALVNKAFERMSSFSRLKTKTAACNSTPTPRRRVQKFVGGMFSFSVIGIVFAMLWLLIATSVKLLGGYIAS</sequence>
<comment type="caution">
    <text evidence="13">The sequence shown here is derived from an EMBL/GenBank/DDBJ whole genome shotgun (WGS) entry which is preliminary data.</text>
</comment>
<dbReference type="GO" id="GO:0006355">
    <property type="term" value="P:regulation of DNA-templated transcription"/>
    <property type="evidence" value="ECO:0007669"/>
    <property type="project" value="InterPro"/>
</dbReference>
<dbReference type="SUPFAM" id="SSF101941">
    <property type="entry name" value="NAC domain"/>
    <property type="match status" value="1"/>
</dbReference>
<dbReference type="InterPro" id="IPR036093">
    <property type="entry name" value="NAC_dom_sf"/>
</dbReference>
<keyword evidence="14" id="KW-1185">Reference proteome</keyword>
<evidence type="ECO:0000256" key="9">
    <source>
        <dbReference type="ARBA" id="ARBA00023163"/>
    </source>
</evidence>
<evidence type="ECO:0000256" key="5">
    <source>
        <dbReference type="ARBA" id="ARBA00023015"/>
    </source>
</evidence>
<evidence type="ECO:0000256" key="6">
    <source>
        <dbReference type="ARBA" id="ARBA00023125"/>
    </source>
</evidence>
<feature type="domain" description="NAC" evidence="12">
    <location>
        <begin position="18"/>
        <end position="168"/>
    </location>
</feature>
<dbReference type="Proteomes" id="UP001237642">
    <property type="component" value="Unassembled WGS sequence"/>
</dbReference>
<name>A0AAD8HJ88_9APIA</name>
<comment type="subcellular location">
    <subcellularLocation>
        <location evidence="2">Membrane</location>
        <topology evidence="2">Single-pass membrane protein</topology>
    </subcellularLocation>
    <subcellularLocation>
        <location evidence="1">Nucleus</location>
    </subcellularLocation>
</comment>
<dbReference type="InterPro" id="IPR003441">
    <property type="entry name" value="NAC-dom"/>
</dbReference>
<dbReference type="GO" id="GO:0000976">
    <property type="term" value="F:transcription cis-regulatory region binding"/>
    <property type="evidence" value="ECO:0007669"/>
    <property type="project" value="UniProtKB-ARBA"/>
</dbReference>
<dbReference type="GO" id="GO:0005634">
    <property type="term" value="C:nucleus"/>
    <property type="evidence" value="ECO:0007669"/>
    <property type="project" value="UniProtKB-SubCell"/>
</dbReference>
<keyword evidence="6" id="KW-0238">DNA-binding</keyword>
<dbReference type="GO" id="GO:0016020">
    <property type="term" value="C:membrane"/>
    <property type="evidence" value="ECO:0007669"/>
    <property type="project" value="UniProtKB-SubCell"/>
</dbReference>
<keyword evidence="3 11" id="KW-0812">Transmembrane</keyword>
<dbReference type="Gene3D" id="2.170.150.80">
    <property type="entry name" value="NAC domain"/>
    <property type="match status" value="1"/>
</dbReference>
<evidence type="ECO:0000256" key="2">
    <source>
        <dbReference type="ARBA" id="ARBA00004167"/>
    </source>
</evidence>